<protein>
    <submittedName>
        <fullName evidence="3">3-methylcrotonyl-CoA carboxylase</fullName>
    </submittedName>
</protein>
<dbReference type="EMBL" id="VXRY01000511">
    <property type="protein sequence ID" value="MXY34864.1"/>
    <property type="molecule type" value="Genomic_DNA"/>
</dbReference>
<proteinExistence type="predicted"/>
<comment type="caution">
    <text evidence="3">The sequence shown here is derived from an EMBL/GenBank/DDBJ whole genome shotgun (WGS) entry which is preliminary data.</text>
</comment>
<dbReference type="InterPro" id="IPR011053">
    <property type="entry name" value="Single_hybrid_motif"/>
</dbReference>
<evidence type="ECO:0000313" key="3">
    <source>
        <dbReference type="EMBL" id="MXY34864.1"/>
    </source>
</evidence>
<reference evidence="3" key="1">
    <citation type="submission" date="2019-09" db="EMBL/GenBank/DDBJ databases">
        <title>Characterisation of the sponge microbiome using genome-centric metagenomics.</title>
        <authorList>
            <person name="Engelberts J.P."/>
            <person name="Robbins S.J."/>
            <person name="De Goeij J.M."/>
            <person name="Aranda M."/>
            <person name="Bell S.C."/>
            <person name="Webster N.S."/>
        </authorList>
    </citation>
    <scope>NUCLEOTIDE SEQUENCE</scope>
    <source>
        <strain evidence="3">SB0664_bin_43</strain>
    </source>
</reference>
<dbReference type="FunFam" id="2.40.50.100:FF:000003">
    <property type="entry name" value="Acetyl-CoA carboxylase biotin carboxyl carrier protein"/>
    <property type="match status" value="1"/>
</dbReference>
<keyword evidence="1" id="KW-0092">Biotin</keyword>
<feature type="domain" description="Lipoyl-binding" evidence="2">
    <location>
        <begin position="19"/>
        <end position="94"/>
    </location>
</feature>
<gene>
    <name evidence="3" type="ORF">F4Y60_12425</name>
</gene>
<dbReference type="PANTHER" id="PTHR45266:SF3">
    <property type="entry name" value="OXALOACETATE DECARBOXYLASE ALPHA CHAIN"/>
    <property type="match status" value="1"/>
</dbReference>
<accession>A0A6B0Y1F4</accession>
<dbReference type="CDD" id="cd06850">
    <property type="entry name" value="biotinyl_domain"/>
    <property type="match status" value="1"/>
</dbReference>
<evidence type="ECO:0000259" key="2">
    <source>
        <dbReference type="PROSITE" id="PS50968"/>
    </source>
</evidence>
<feature type="non-terminal residue" evidence="3">
    <location>
        <position position="1"/>
    </location>
</feature>
<evidence type="ECO:0000256" key="1">
    <source>
        <dbReference type="ARBA" id="ARBA00023267"/>
    </source>
</evidence>
<organism evidence="3">
    <name type="scientific">Boseongicola sp. SB0664_bin_43</name>
    <dbReference type="NCBI Taxonomy" id="2604844"/>
    <lineage>
        <taxon>Bacteria</taxon>
        <taxon>Pseudomonadati</taxon>
        <taxon>Pseudomonadota</taxon>
        <taxon>Alphaproteobacteria</taxon>
        <taxon>Rhodobacterales</taxon>
        <taxon>Paracoccaceae</taxon>
        <taxon>Boseongicola</taxon>
    </lineage>
</organism>
<dbReference type="Gene3D" id="2.40.50.100">
    <property type="match status" value="1"/>
</dbReference>
<dbReference type="SUPFAM" id="SSF51230">
    <property type="entry name" value="Single hybrid motif"/>
    <property type="match status" value="1"/>
</dbReference>
<dbReference type="PANTHER" id="PTHR45266">
    <property type="entry name" value="OXALOACETATE DECARBOXYLASE ALPHA CHAIN"/>
    <property type="match status" value="1"/>
</dbReference>
<dbReference type="InterPro" id="IPR050709">
    <property type="entry name" value="Biotin_Carboxyl_Carrier/Decarb"/>
</dbReference>
<dbReference type="Pfam" id="PF00364">
    <property type="entry name" value="Biotin_lipoyl"/>
    <property type="match status" value="1"/>
</dbReference>
<dbReference type="AlphaFoldDB" id="A0A6B0Y1F4"/>
<dbReference type="PROSITE" id="PS50968">
    <property type="entry name" value="BIOTINYL_LIPOYL"/>
    <property type="match status" value="1"/>
</dbReference>
<dbReference type="InterPro" id="IPR000089">
    <property type="entry name" value="Biotin_lipoyl"/>
</dbReference>
<sequence>AVDRRGGMRRFALAAPDVIGDSGSPDAVLAPLTGRIVKVVVRPGDEVARDAPLAVLEAMKMDHVLKAPRDGVVSRVCVSEGQQAMQDSVLLEFEDPA</sequence>
<name>A0A6B0Y1F4_9RHOB</name>